<keyword evidence="2" id="KW-0378">Hydrolase</keyword>
<dbReference type="Proteomes" id="UP000887229">
    <property type="component" value="Unassembled WGS sequence"/>
</dbReference>
<dbReference type="AlphaFoldDB" id="A0A9P7ZQH3"/>
<dbReference type="GO" id="GO:0016301">
    <property type="term" value="F:kinase activity"/>
    <property type="evidence" value="ECO:0007669"/>
    <property type="project" value="InterPro"/>
</dbReference>
<dbReference type="GO" id="GO:0005524">
    <property type="term" value="F:ATP binding"/>
    <property type="evidence" value="ECO:0007669"/>
    <property type="project" value="InterPro"/>
</dbReference>
<dbReference type="Pfam" id="PF00485">
    <property type="entry name" value="PRK"/>
    <property type="match status" value="1"/>
</dbReference>
<evidence type="ECO:0000313" key="3">
    <source>
        <dbReference type="Proteomes" id="UP000887229"/>
    </source>
</evidence>
<dbReference type="GO" id="GO:0016787">
    <property type="term" value="F:hydrolase activity"/>
    <property type="evidence" value="ECO:0007669"/>
    <property type="project" value="UniProtKB-KW"/>
</dbReference>
<sequence length="229" mass="25878">METQTRKLVDKVLKKLQDLPSDKRFLIGIAGIPGSGKTTLADVVAKAVNEAMDDPRIAQAISMDGYHLTRKQLSAMPNAEEAHARRGAAFTFDVDAYLDLVTDLRKPPTKAIVAPTFDHRRKDPIPGDIYIGRENRVIIVEGNYVALNEPLWKDAKSLFDEVWFVEVDFEVARRRLRERHVRAGIVSTLEEGDKRALENDLVNGQEILDKRLPVDEVVQSKEDGQWVHE</sequence>
<dbReference type="SUPFAM" id="SSF52540">
    <property type="entry name" value="P-loop containing nucleoside triphosphate hydrolases"/>
    <property type="match status" value="1"/>
</dbReference>
<evidence type="ECO:0000259" key="1">
    <source>
        <dbReference type="Pfam" id="PF00485"/>
    </source>
</evidence>
<dbReference type="InterPro" id="IPR006083">
    <property type="entry name" value="PRK/URK"/>
</dbReference>
<gene>
    <name evidence="2" type="ORF">F5Z01DRAFT_557835</name>
</gene>
<keyword evidence="3" id="KW-1185">Reference proteome</keyword>
<dbReference type="Gene3D" id="3.40.50.300">
    <property type="entry name" value="P-loop containing nucleotide triphosphate hydrolases"/>
    <property type="match status" value="2"/>
</dbReference>
<reference evidence="2" key="1">
    <citation type="journal article" date="2021" name="IMA Fungus">
        <title>Genomic characterization of three marine fungi, including Emericellopsis atlantica sp. nov. with signatures of a generalist lifestyle and marine biomass degradation.</title>
        <authorList>
            <person name="Hagestad O.C."/>
            <person name="Hou L."/>
            <person name="Andersen J.H."/>
            <person name="Hansen E.H."/>
            <person name="Altermark B."/>
            <person name="Li C."/>
            <person name="Kuhnert E."/>
            <person name="Cox R.J."/>
            <person name="Crous P.W."/>
            <person name="Spatafora J.W."/>
            <person name="Lail K."/>
            <person name="Amirebrahimi M."/>
            <person name="Lipzen A."/>
            <person name="Pangilinan J."/>
            <person name="Andreopoulos W."/>
            <person name="Hayes R.D."/>
            <person name="Ng V."/>
            <person name="Grigoriev I.V."/>
            <person name="Jackson S.A."/>
            <person name="Sutton T.D.S."/>
            <person name="Dobson A.D.W."/>
            <person name="Rama T."/>
        </authorList>
    </citation>
    <scope>NUCLEOTIDE SEQUENCE</scope>
    <source>
        <strain evidence="2">TS7</strain>
    </source>
</reference>
<dbReference type="InterPro" id="IPR027417">
    <property type="entry name" value="P-loop_NTPase"/>
</dbReference>
<proteinExistence type="predicted"/>
<dbReference type="EMBL" id="MU251250">
    <property type="protein sequence ID" value="KAG9255798.1"/>
    <property type="molecule type" value="Genomic_DNA"/>
</dbReference>
<dbReference type="GeneID" id="70291584"/>
<accession>A0A9P7ZQH3</accession>
<protein>
    <submittedName>
        <fullName evidence="2">P-loop containing nucleoside triphosphate hydrolase protein</fullName>
    </submittedName>
</protein>
<dbReference type="PANTHER" id="PTHR10285">
    <property type="entry name" value="URIDINE KINASE"/>
    <property type="match status" value="1"/>
</dbReference>
<organism evidence="2 3">
    <name type="scientific">Emericellopsis atlantica</name>
    <dbReference type="NCBI Taxonomy" id="2614577"/>
    <lineage>
        <taxon>Eukaryota</taxon>
        <taxon>Fungi</taxon>
        <taxon>Dikarya</taxon>
        <taxon>Ascomycota</taxon>
        <taxon>Pezizomycotina</taxon>
        <taxon>Sordariomycetes</taxon>
        <taxon>Hypocreomycetidae</taxon>
        <taxon>Hypocreales</taxon>
        <taxon>Bionectriaceae</taxon>
        <taxon>Emericellopsis</taxon>
    </lineage>
</organism>
<feature type="domain" description="Phosphoribulokinase/uridine kinase" evidence="1">
    <location>
        <begin position="26"/>
        <end position="171"/>
    </location>
</feature>
<evidence type="ECO:0000313" key="2">
    <source>
        <dbReference type="EMBL" id="KAG9255798.1"/>
    </source>
</evidence>
<comment type="caution">
    <text evidence="2">The sequence shown here is derived from an EMBL/GenBank/DDBJ whole genome shotgun (WGS) entry which is preliminary data.</text>
</comment>
<name>A0A9P7ZQH3_9HYPO</name>
<dbReference type="OrthoDB" id="6362633at2759"/>
<dbReference type="RefSeq" id="XP_046119722.1">
    <property type="nucleotide sequence ID" value="XM_046260681.1"/>
</dbReference>